<dbReference type="NCBIfam" id="TIGR03164">
    <property type="entry name" value="UHCUDC"/>
    <property type="match status" value="1"/>
</dbReference>
<comment type="catalytic activity">
    <reaction evidence="1">
        <text>5-hydroxy-2-oxo-4-ureido-2,5-dihydro-1H-imidazole-5-carboxylate + H(+) = (S)-allantoin + CO2</text>
        <dbReference type="Rhea" id="RHEA:26301"/>
        <dbReference type="ChEBI" id="CHEBI:15378"/>
        <dbReference type="ChEBI" id="CHEBI:15678"/>
        <dbReference type="ChEBI" id="CHEBI:16526"/>
        <dbReference type="ChEBI" id="CHEBI:58639"/>
        <dbReference type="EC" id="4.1.1.97"/>
    </reaction>
</comment>
<evidence type="ECO:0000256" key="2">
    <source>
        <dbReference type="ARBA" id="ARBA00004754"/>
    </source>
</evidence>
<sequence length="176" mass="20128">MSNLINLVNSWSKLQFEQTFGPLFEQSAWIAARSAVLRPFSSFEEMMQAMTRQVLASGQEEKLELLRKHPDLGARVSMSSSSVREQTGAGLDSLSLEQYNELQQLNRSYTAQFGFPFILAVKGHTAESILESMRDRQARSLQEEFETAFNEVFKIAEIRLQQWLKEQEQHTGLHGI</sequence>
<dbReference type="RefSeq" id="WP_342551345.1">
    <property type="nucleotide sequence ID" value="NZ_CP159992.1"/>
</dbReference>
<evidence type="ECO:0000256" key="1">
    <source>
        <dbReference type="ARBA" id="ARBA00001163"/>
    </source>
</evidence>
<accession>A0AAU8NFE2</accession>
<dbReference type="GO" id="GO:0051997">
    <property type="term" value="F:2-oxo-4-hydroxy-4-carboxy-5-ureidoimidazoline decarboxylase activity"/>
    <property type="evidence" value="ECO:0007669"/>
    <property type="project" value="UniProtKB-EC"/>
</dbReference>
<dbReference type="GO" id="GO:0019628">
    <property type="term" value="P:urate catabolic process"/>
    <property type="evidence" value="ECO:0007669"/>
    <property type="project" value="TreeGrafter"/>
</dbReference>
<organism evidence="8">
    <name type="scientific">Paenibacillus sp. AN1007</name>
    <dbReference type="NCBI Taxonomy" id="3151385"/>
    <lineage>
        <taxon>Bacteria</taxon>
        <taxon>Bacillati</taxon>
        <taxon>Bacillota</taxon>
        <taxon>Bacilli</taxon>
        <taxon>Bacillales</taxon>
        <taxon>Paenibacillaceae</taxon>
        <taxon>Paenibacillus</taxon>
    </lineage>
</organism>
<dbReference type="Pfam" id="PF09349">
    <property type="entry name" value="OHCU_decarbox"/>
    <property type="match status" value="1"/>
</dbReference>
<evidence type="ECO:0000256" key="6">
    <source>
        <dbReference type="ARBA" id="ARBA00023239"/>
    </source>
</evidence>
<proteinExistence type="predicted"/>
<dbReference type="AlphaFoldDB" id="A0AAU8NFE2"/>
<dbReference type="GO" id="GO:0006144">
    <property type="term" value="P:purine nucleobase metabolic process"/>
    <property type="evidence" value="ECO:0007669"/>
    <property type="project" value="UniProtKB-KW"/>
</dbReference>
<keyword evidence="5" id="KW-0210">Decarboxylase</keyword>
<protein>
    <recommendedName>
        <fullName evidence="3">2-oxo-4-hydroxy-4-carboxy-5-ureidoimidazoline decarboxylase</fullName>
        <ecNumber evidence="3">4.1.1.97</ecNumber>
    </recommendedName>
</protein>
<evidence type="ECO:0000259" key="7">
    <source>
        <dbReference type="Pfam" id="PF09349"/>
    </source>
</evidence>
<gene>
    <name evidence="8" type="primary">uraD</name>
    <name evidence="8" type="ORF">ABXS70_10080</name>
</gene>
<evidence type="ECO:0000313" key="8">
    <source>
        <dbReference type="EMBL" id="XCP97020.1"/>
    </source>
</evidence>
<dbReference type="EC" id="4.1.1.97" evidence="3"/>
<evidence type="ECO:0000256" key="3">
    <source>
        <dbReference type="ARBA" id="ARBA00012257"/>
    </source>
</evidence>
<evidence type="ECO:0000256" key="4">
    <source>
        <dbReference type="ARBA" id="ARBA00022631"/>
    </source>
</evidence>
<keyword evidence="4" id="KW-0659">Purine metabolism</keyword>
<dbReference type="SUPFAM" id="SSF158694">
    <property type="entry name" value="UraD-Like"/>
    <property type="match status" value="1"/>
</dbReference>
<dbReference type="GO" id="GO:0000255">
    <property type="term" value="P:allantoin metabolic process"/>
    <property type="evidence" value="ECO:0007669"/>
    <property type="project" value="InterPro"/>
</dbReference>
<keyword evidence="6 8" id="KW-0456">Lyase</keyword>
<dbReference type="InterPro" id="IPR018020">
    <property type="entry name" value="OHCU_decarboxylase"/>
</dbReference>
<dbReference type="Gene3D" id="1.10.3330.10">
    <property type="entry name" value="Oxo-4-hydroxy-4-carboxy-5-ureidoimidazoline decarboxylase"/>
    <property type="match status" value="1"/>
</dbReference>
<dbReference type="InterPro" id="IPR017580">
    <property type="entry name" value="OHCU_decarboxylase-1"/>
</dbReference>
<reference evidence="8" key="1">
    <citation type="submission" date="2024-05" db="EMBL/GenBank/DDBJ databases">
        <title>Draft genome assemblies of 36 bacteria isolated from hibernating arctic ground squirrels.</title>
        <authorList>
            <person name="McKee H."/>
            <person name="Mullen L."/>
            <person name="Drown D.M."/>
            <person name="Duddleston K.N."/>
        </authorList>
    </citation>
    <scope>NUCLEOTIDE SEQUENCE</scope>
    <source>
        <strain evidence="8">AN1007</strain>
    </source>
</reference>
<comment type="pathway">
    <text evidence="2">Purine metabolism; urate degradation; (S)-allantoin from urate: step 3/3.</text>
</comment>
<feature type="domain" description="Oxo-4-hydroxy-4-carboxy-5-ureidoimidazoline decarboxylase" evidence="7">
    <location>
        <begin position="9"/>
        <end position="161"/>
    </location>
</feature>
<evidence type="ECO:0000256" key="5">
    <source>
        <dbReference type="ARBA" id="ARBA00022793"/>
    </source>
</evidence>
<dbReference type="InterPro" id="IPR036778">
    <property type="entry name" value="OHCU_decarboxylase_sf"/>
</dbReference>
<name>A0AAU8NFE2_9BACL</name>
<dbReference type="EMBL" id="CP159992">
    <property type="protein sequence ID" value="XCP97020.1"/>
    <property type="molecule type" value="Genomic_DNA"/>
</dbReference>
<dbReference type="PANTHER" id="PTHR43466:SF1">
    <property type="entry name" value="2-OXO-4-HYDROXY-4-CARBOXY-5-UREIDOIMIDAZOLINE DECARBOXYLASE-RELATED"/>
    <property type="match status" value="1"/>
</dbReference>
<dbReference type="PANTHER" id="PTHR43466">
    <property type="entry name" value="2-OXO-4-HYDROXY-4-CARBOXY-5-UREIDOIMIDAZOLINE DECARBOXYLASE-RELATED"/>
    <property type="match status" value="1"/>
</dbReference>